<feature type="transmembrane region" description="Helical" evidence="5">
    <location>
        <begin position="138"/>
        <end position="156"/>
    </location>
</feature>
<evidence type="ECO:0000313" key="8">
    <source>
        <dbReference type="Proteomes" id="UP000034562"/>
    </source>
</evidence>
<feature type="transmembrane region" description="Helical" evidence="5">
    <location>
        <begin position="264"/>
        <end position="281"/>
    </location>
</feature>
<feature type="transmembrane region" description="Helical" evidence="5">
    <location>
        <begin position="44"/>
        <end position="66"/>
    </location>
</feature>
<feature type="transmembrane region" description="Helical" evidence="5">
    <location>
        <begin position="196"/>
        <end position="214"/>
    </location>
</feature>
<dbReference type="PANTHER" id="PTHR37422:SF23">
    <property type="entry name" value="TEICHURONIC ACID BIOSYNTHESIS PROTEIN TUAE"/>
    <property type="match status" value="1"/>
</dbReference>
<feature type="transmembrane region" description="Helical" evidence="5">
    <location>
        <begin position="78"/>
        <end position="100"/>
    </location>
</feature>
<dbReference type="Proteomes" id="UP000034562">
    <property type="component" value="Unassembled WGS sequence"/>
</dbReference>
<dbReference type="Pfam" id="PF04932">
    <property type="entry name" value="Wzy_C"/>
    <property type="match status" value="1"/>
</dbReference>
<dbReference type="InterPro" id="IPR007016">
    <property type="entry name" value="O-antigen_ligase-rel_domated"/>
</dbReference>
<evidence type="ECO:0000256" key="4">
    <source>
        <dbReference type="ARBA" id="ARBA00023136"/>
    </source>
</evidence>
<evidence type="ECO:0000313" key="7">
    <source>
        <dbReference type="EMBL" id="KKR71022.1"/>
    </source>
</evidence>
<keyword evidence="4 5" id="KW-0472">Membrane</keyword>
<feature type="transmembrane region" description="Helical" evidence="5">
    <location>
        <begin position="396"/>
        <end position="416"/>
    </location>
</feature>
<dbReference type="GO" id="GO:0016020">
    <property type="term" value="C:membrane"/>
    <property type="evidence" value="ECO:0007669"/>
    <property type="project" value="UniProtKB-SubCell"/>
</dbReference>
<proteinExistence type="predicted"/>
<feature type="transmembrane region" description="Helical" evidence="5">
    <location>
        <begin position="241"/>
        <end position="257"/>
    </location>
</feature>
<dbReference type="STRING" id="1618563.UU12_C0010G0008"/>
<feature type="transmembrane region" description="Helical" evidence="5">
    <location>
        <begin position="219"/>
        <end position="235"/>
    </location>
</feature>
<keyword evidence="3 5" id="KW-1133">Transmembrane helix</keyword>
<name>A0A0G0W704_9BACT</name>
<keyword evidence="2 5" id="KW-0812">Transmembrane</keyword>
<comment type="caution">
    <text evidence="7">The sequence shown here is derived from an EMBL/GenBank/DDBJ whole genome shotgun (WGS) entry which is preliminary data.</text>
</comment>
<dbReference type="EMBL" id="LBZK01000010">
    <property type="protein sequence ID" value="KKR71022.1"/>
    <property type="molecule type" value="Genomic_DNA"/>
</dbReference>
<dbReference type="PANTHER" id="PTHR37422">
    <property type="entry name" value="TEICHURONIC ACID BIOSYNTHESIS PROTEIN TUAE"/>
    <property type="match status" value="1"/>
</dbReference>
<evidence type="ECO:0000256" key="5">
    <source>
        <dbReference type="SAM" id="Phobius"/>
    </source>
</evidence>
<protein>
    <recommendedName>
        <fullName evidence="6">O-antigen ligase-related domain-containing protein</fullName>
    </recommendedName>
</protein>
<evidence type="ECO:0000259" key="6">
    <source>
        <dbReference type="Pfam" id="PF04932"/>
    </source>
</evidence>
<evidence type="ECO:0000256" key="1">
    <source>
        <dbReference type="ARBA" id="ARBA00004141"/>
    </source>
</evidence>
<sequence length="486" mass="54565">MQKYLSWLRTPYWLNNFPKYLLAAVLIIVCLYPKFPFIRISGTYVSIRAEDFVILILGIFTLIKIFKNFRSFLEDKIIIAFLLFFGVGLVSLVSGIFISHTVTPSIALLHFLRRIEYAVPLFALLALNNKDARNNLDYYIKILMIVTVVIFLYGFGQRFYNFPVVDTQNSEYSKGIALRWTPGAHINSTFAGHYDLASYIVLVLPIFTTLFFLTDKMKLKFWLLGTIGPGLWLLGASLSRVSLASWVLASCISLILVKKYKATFAIFTAAVLIVLAFPSFLGRYQQLLKIVDTSFFKIEVMAASSDVSPITLVSEDRSTSIRLYVEWPRAIMAFYKNPALGTGYSSIGLATDNDYLRILGEIGLLGFATFSLIFCRIGKVFWKFIKNRKDFDTLETSYIAGIIGAVVGTFLTAIFIDVFEASKFATIYWLLIGYAVILVRNEAPQPNGRGIFSQASSGAESLRSEASSLTHRGFKPGVFAKGDKTI</sequence>
<evidence type="ECO:0000256" key="2">
    <source>
        <dbReference type="ARBA" id="ARBA00022692"/>
    </source>
</evidence>
<feature type="domain" description="O-antigen ligase-related" evidence="6">
    <location>
        <begin position="231"/>
        <end position="370"/>
    </location>
</feature>
<gene>
    <name evidence="7" type="ORF">UU12_C0010G0008</name>
</gene>
<reference evidence="7 8" key="1">
    <citation type="journal article" date="2015" name="Nature">
        <title>rRNA introns, odd ribosomes, and small enigmatic genomes across a large radiation of phyla.</title>
        <authorList>
            <person name="Brown C.T."/>
            <person name="Hug L.A."/>
            <person name="Thomas B.C."/>
            <person name="Sharon I."/>
            <person name="Castelle C.J."/>
            <person name="Singh A."/>
            <person name="Wilkins M.J."/>
            <person name="Williams K.H."/>
            <person name="Banfield J.F."/>
        </authorList>
    </citation>
    <scope>NUCLEOTIDE SEQUENCE [LARGE SCALE GENOMIC DNA]</scope>
</reference>
<evidence type="ECO:0000256" key="3">
    <source>
        <dbReference type="ARBA" id="ARBA00022989"/>
    </source>
</evidence>
<accession>A0A0G0W704</accession>
<comment type="subcellular location">
    <subcellularLocation>
        <location evidence="1">Membrane</location>
        <topology evidence="1">Multi-pass membrane protein</topology>
    </subcellularLocation>
</comment>
<feature type="transmembrane region" description="Helical" evidence="5">
    <location>
        <begin position="422"/>
        <end position="439"/>
    </location>
</feature>
<feature type="transmembrane region" description="Helical" evidence="5">
    <location>
        <begin position="20"/>
        <end position="38"/>
    </location>
</feature>
<organism evidence="7 8">
    <name type="scientific">Candidatus Woesebacteria bacterium GW2011_GWA2_40_7b</name>
    <dbReference type="NCBI Taxonomy" id="1618563"/>
    <lineage>
        <taxon>Bacteria</taxon>
        <taxon>Candidatus Woeseibacteriota</taxon>
    </lineage>
</organism>
<feature type="transmembrane region" description="Helical" evidence="5">
    <location>
        <begin position="355"/>
        <end position="375"/>
    </location>
</feature>
<dbReference type="InterPro" id="IPR051533">
    <property type="entry name" value="WaaL-like"/>
</dbReference>
<dbReference type="AlphaFoldDB" id="A0A0G0W704"/>